<name>A0A645C970_9ZZZZ</name>
<dbReference type="Pfam" id="PF11369">
    <property type="entry name" value="DUF3160"/>
    <property type="match status" value="1"/>
</dbReference>
<gene>
    <name evidence="1" type="ORF">SDC9_120283</name>
</gene>
<evidence type="ECO:0000313" key="1">
    <source>
        <dbReference type="EMBL" id="MPM73303.1"/>
    </source>
</evidence>
<dbReference type="EMBL" id="VSSQ01025271">
    <property type="protein sequence ID" value="MPM73303.1"/>
    <property type="molecule type" value="Genomic_DNA"/>
</dbReference>
<dbReference type="AlphaFoldDB" id="A0A645C970"/>
<accession>A0A645C970</accession>
<protein>
    <recommendedName>
        <fullName evidence="2">DUF3160 domain-containing protein</fullName>
    </recommendedName>
</protein>
<evidence type="ECO:0008006" key="2">
    <source>
        <dbReference type="Google" id="ProtNLM"/>
    </source>
</evidence>
<sequence>MSKLGIDSWTQNLYWSWLYALQPVFAEKGKQYPAFMQTDAWNKKDLQTALSSWTELKHDTILYSKQVMAEMGGGAPEEAPQGYVEPNPEAYARLLALAQMTEKGLDSRGILDDTSRGNLDNLIEKLTFLQGIAEKELNGGEISQDDYWQIQYYGGWLESMTVAAADTEDQSGGDLNDQKSPVVADVATGMGRVLEEGVGYPTLMYVVMPDLPYKVAVGVVYTYYEFTVSPDARMTDEAWRQQLETNPIAQPDWTSSFIVP</sequence>
<comment type="caution">
    <text evidence="1">The sequence shown here is derived from an EMBL/GenBank/DDBJ whole genome shotgun (WGS) entry which is preliminary data.</text>
</comment>
<reference evidence="1" key="1">
    <citation type="submission" date="2019-08" db="EMBL/GenBank/DDBJ databases">
        <authorList>
            <person name="Kucharzyk K."/>
            <person name="Murdoch R.W."/>
            <person name="Higgins S."/>
            <person name="Loffler F."/>
        </authorList>
    </citation>
    <scope>NUCLEOTIDE SEQUENCE</scope>
</reference>
<organism evidence="1">
    <name type="scientific">bioreactor metagenome</name>
    <dbReference type="NCBI Taxonomy" id="1076179"/>
    <lineage>
        <taxon>unclassified sequences</taxon>
        <taxon>metagenomes</taxon>
        <taxon>ecological metagenomes</taxon>
    </lineage>
</organism>
<dbReference type="SMART" id="SM01325">
    <property type="entry name" value="DUF3160"/>
    <property type="match status" value="1"/>
</dbReference>
<proteinExistence type="predicted"/>
<dbReference type="InterPro" id="IPR022601">
    <property type="entry name" value="DUF3160"/>
</dbReference>